<feature type="transmembrane region" description="Helical" evidence="5">
    <location>
        <begin position="98"/>
        <end position="118"/>
    </location>
</feature>
<dbReference type="GO" id="GO:0016020">
    <property type="term" value="C:membrane"/>
    <property type="evidence" value="ECO:0007669"/>
    <property type="project" value="UniProtKB-SubCell"/>
</dbReference>
<feature type="transmembrane region" description="Helical" evidence="5">
    <location>
        <begin position="326"/>
        <end position="349"/>
    </location>
</feature>
<dbReference type="PANTHER" id="PTHR11785">
    <property type="entry name" value="AMINO ACID TRANSPORTER"/>
    <property type="match status" value="1"/>
</dbReference>
<gene>
    <name evidence="6" type="ORF">HKN21_08550</name>
</gene>
<evidence type="ECO:0000313" key="7">
    <source>
        <dbReference type="Proteomes" id="UP000547674"/>
    </source>
</evidence>
<dbReference type="GO" id="GO:0015179">
    <property type="term" value="F:L-amino acid transmembrane transporter activity"/>
    <property type="evidence" value="ECO:0007669"/>
    <property type="project" value="TreeGrafter"/>
</dbReference>
<dbReference type="PIRSF" id="PIRSF006060">
    <property type="entry name" value="AA_transporter"/>
    <property type="match status" value="1"/>
</dbReference>
<evidence type="ECO:0000256" key="4">
    <source>
        <dbReference type="ARBA" id="ARBA00023136"/>
    </source>
</evidence>
<feature type="transmembrane region" description="Helical" evidence="5">
    <location>
        <begin position="72"/>
        <end position="91"/>
    </location>
</feature>
<keyword evidence="2 5" id="KW-0812">Transmembrane</keyword>
<evidence type="ECO:0000256" key="1">
    <source>
        <dbReference type="ARBA" id="ARBA00004141"/>
    </source>
</evidence>
<feature type="transmembrane region" description="Helical" evidence="5">
    <location>
        <begin position="270"/>
        <end position="288"/>
    </location>
</feature>
<dbReference type="PANTHER" id="PTHR11785:SF512">
    <property type="entry name" value="SOBREMESA, ISOFORM B"/>
    <property type="match status" value="1"/>
</dbReference>
<accession>A0A7Y2E9K2</accession>
<feature type="transmembrane region" description="Helical" evidence="5">
    <location>
        <begin position="170"/>
        <end position="191"/>
    </location>
</feature>
<comment type="caution">
    <text evidence="6">The sequence shown here is derived from an EMBL/GenBank/DDBJ whole genome shotgun (WGS) entry which is preliminary data.</text>
</comment>
<feature type="transmembrane region" description="Helical" evidence="5">
    <location>
        <begin position="222"/>
        <end position="249"/>
    </location>
</feature>
<keyword evidence="4 5" id="KW-0472">Membrane</keyword>
<dbReference type="Gene3D" id="1.20.1740.10">
    <property type="entry name" value="Amino acid/polyamine transporter I"/>
    <property type="match status" value="1"/>
</dbReference>
<evidence type="ECO:0000313" key="6">
    <source>
        <dbReference type="EMBL" id="NNF06797.1"/>
    </source>
</evidence>
<feature type="transmembrane region" description="Helical" evidence="5">
    <location>
        <begin position="355"/>
        <end position="372"/>
    </location>
</feature>
<sequence length="382" mass="41256">CGALCFAELVAMFPKTGGAFIFLREGYGRFPAFCYGWSYMLVTTPASIAAVAVVFVAYLARVVPITDAQRPWIAAGVCLLVTVINVIGVRLGTWSLKILTGAKILALAALMIGALLFGKEAETGTALLNGSDLGVMAALAASLVAVIWTYEGWSEGPTLAGEMKRKKDVVIALIVGTLGVTLLYVVLNFAYLKVLGVEKVVASDSVAVDMAQSVFGIRGGNFVTGLVLVSTLGSINGMVIGASRIFFAIARDGLFFERFGRVSKWGTPSWALALVALVSAVYCLNSSFESIIRYFVFVSTFWFVLNIFSVAIHRRRSPKAERPFKVPLYPIPMLVYLVVAIGLLVQLFRDNPKDSLLGHMVLVIALPTYWLWNRATNRGSSA</sequence>
<feature type="transmembrane region" description="Helical" evidence="5">
    <location>
        <begin position="294"/>
        <end position="314"/>
    </location>
</feature>
<keyword evidence="3 5" id="KW-1133">Transmembrane helix</keyword>
<dbReference type="InterPro" id="IPR050598">
    <property type="entry name" value="AminoAcid_Transporter"/>
</dbReference>
<evidence type="ECO:0000256" key="2">
    <source>
        <dbReference type="ARBA" id="ARBA00022692"/>
    </source>
</evidence>
<protein>
    <submittedName>
        <fullName evidence="6">Amino acid permease</fullName>
    </submittedName>
</protein>
<dbReference type="EMBL" id="JABDJR010000336">
    <property type="protein sequence ID" value="NNF06797.1"/>
    <property type="molecule type" value="Genomic_DNA"/>
</dbReference>
<feature type="transmembrane region" description="Helical" evidence="5">
    <location>
        <begin position="39"/>
        <end position="60"/>
    </location>
</feature>
<dbReference type="AlphaFoldDB" id="A0A7Y2E9K2"/>
<dbReference type="Proteomes" id="UP000547674">
    <property type="component" value="Unassembled WGS sequence"/>
</dbReference>
<feature type="non-terminal residue" evidence="6">
    <location>
        <position position="1"/>
    </location>
</feature>
<dbReference type="Pfam" id="PF13520">
    <property type="entry name" value="AA_permease_2"/>
    <property type="match status" value="1"/>
</dbReference>
<name>A0A7Y2E9K2_UNCEI</name>
<evidence type="ECO:0000256" key="5">
    <source>
        <dbReference type="SAM" id="Phobius"/>
    </source>
</evidence>
<evidence type="ECO:0000256" key="3">
    <source>
        <dbReference type="ARBA" id="ARBA00022989"/>
    </source>
</evidence>
<proteinExistence type="predicted"/>
<reference evidence="6 7" key="1">
    <citation type="submission" date="2020-03" db="EMBL/GenBank/DDBJ databases">
        <title>Metabolic flexibility allows generalist bacteria to become dominant in a frequently disturbed ecosystem.</title>
        <authorList>
            <person name="Chen Y.-J."/>
            <person name="Leung P.M."/>
            <person name="Bay S.K."/>
            <person name="Hugenholtz P."/>
            <person name="Kessler A.J."/>
            <person name="Shelley G."/>
            <person name="Waite D.W."/>
            <person name="Cook P.L."/>
            <person name="Greening C."/>
        </authorList>
    </citation>
    <scope>NUCLEOTIDE SEQUENCE [LARGE SCALE GENOMIC DNA]</scope>
    <source>
        <strain evidence="6">SS_bin_28</strain>
    </source>
</reference>
<feature type="transmembrane region" description="Helical" evidence="5">
    <location>
        <begin position="133"/>
        <end position="150"/>
    </location>
</feature>
<comment type="subcellular location">
    <subcellularLocation>
        <location evidence="1">Membrane</location>
        <topology evidence="1">Multi-pass membrane protein</topology>
    </subcellularLocation>
</comment>
<dbReference type="InterPro" id="IPR002293">
    <property type="entry name" value="AA/rel_permease1"/>
</dbReference>
<organism evidence="6 7">
    <name type="scientific">Eiseniibacteriota bacterium</name>
    <dbReference type="NCBI Taxonomy" id="2212470"/>
    <lineage>
        <taxon>Bacteria</taxon>
        <taxon>Candidatus Eiseniibacteriota</taxon>
    </lineage>
</organism>